<dbReference type="KEGG" id="rgi:RGI145_19495"/>
<dbReference type="Proteomes" id="UP000185494">
    <property type="component" value="Chromosome 2"/>
</dbReference>
<organism evidence="2 3">
    <name type="scientific">Roseomonas gilardii</name>
    <dbReference type="NCBI Taxonomy" id="257708"/>
    <lineage>
        <taxon>Bacteria</taxon>
        <taxon>Pseudomonadati</taxon>
        <taxon>Pseudomonadota</taxon>
        <taxon>Alphaproteobacteria</taxon>
        <taxon>Acetobacterales</taxon>
        <taxon>Roseomonadaceae</taxon>
        <taxon>Roseomonas</taxon>
    </lineage>
</organism>
<sequence length="98" mass="10480">MPRGGSRPGAGRKKGSKDKANQLAPYLPVINGLTSLEFMQAVYQSPDAPLAARMEAAKAALPFEHAKLAPKPHPKGDDDGMTPDEASWEEDLAEARPN</sequence>
<evidence type="ECO:0000313" key="2">
    <source>
        <dbReference type="EMBL" id="APT59533.1"/>
    </source>
</evidence>
<evidence type="ECO:0000313" key="3">
    <source>
        <dbReference type="Proteomes" id="UP000185494"/>
    </source>
</evidence>
<name>A0A1L7AL81_9PROT</name>
<gene>
    <name evidence="2" type="ORF">RGI145_19495</name>
</gene>
<dbReference type="AlphaFoldDB" id="A0A1L7AL81"/>
<reference evidence="2 3" key="1">
    <citation type="submission" date="2016-05" db="EMBL/GenBank/DDBJ databases">
        <title>Complete Genome and Methylome Analysis of Psychrotrophic Bacterial Isolates from Antarctic Lake Untersee.</title>
        <authorList>
            <person name="Fomenkov A."/>
            <person name="Akimov V.N."/>
            <person name="Vasilyeva L.V."/>
            <person name="Andersen D."/>
            <person name="Vincze T."/>
            <person name="Roberts R.J."/>
        </authorList>
    </citation>
    <scope>NUCLEOTIDE SEQUENCE [LARGE SCALE GENOMIC DNA]</scope>
    <source>
        <strain evidence="2 3">U14-5</strain>
    </source>
</reference>
<evidence type="ECO:0000256" key="1">
    <source>
        <dbReference type="SAM" id="MobiDB-lite"/>
    </source>
</evidence>
<feature type="region of interest" description="Disordered" evidence="1">
    <location>
        <begin position="1"/>
        <end position="23"/>
    </location>
</feature>
<accession>A0A1L7AL81</accession>
<dbReference type="EMBL" id="CP015584">
    <property type="protein sequence ID" value="APT59533.1"/>
    <property type="molecule type" value="Genomic_DNA"/>
</dbReference>
<protein>
    <submittedName>
        <fullName evidence="2">Uncharacterized protein</fullName>
    </submittedName>
</protein>
<proteinExistence type="predicted"/>
<dbReference type="STRING" id="257708.RGI145_19495"/>
<feature type="region of interest" description="Disordered" evidence="1">
    <location>
        <begin position="65"/>
        <end position="98"/>
    </location>
</feature>
<feature type="compositionally biased region" description="Acidic residues" evidence="1">
    <location>
        <begin position="79"/>
        <end position="92"/>
    </location>
</feature>
<dbReference type="RefSeq" id="WP_075800245.1">
    <property type="nucleotide sequence ID" value="NZ_CP015584.1"/>
</dbReference>